<evidence type="ECO:0000313" key="3">
    <source>
        <dbReference type="WBParaSite" id="HPBE_0001643501-mRNA-1"/>
    </source>
</evidence>
<keyword evidence="2" id="KW-1185">Reference proteome</keyword>
<sequence>MARGFWNFEDGLIDMMNSNGIPSCTLHSIPGKGKILQIGTIRSRDSSLAGIRDEHSQSWRTATPLQSQTSDSACQRLVRIAVHDQVRLDEDTNVFPCCACSEEQFFFCLICKGWCLTSRSVR</sequence>
<dbReference type="Proteomes" id="UP000050761">
    <property type="component" value="Unassembled WGS sequence"/>
</dbReference>
<dbReference type="AlphaFoldDB" id="A0A183G4I5"/>
<reference evidence="3" key="2">
    <citation type="submission" date="2019-09" db="UniProtKB">
        <authorList>
            <consortium name="WormBaseParasite"/>
        </authorList>
    </citation>
    <scope>IDENTIFICATION</scope>
</reference>
<evidence type="ECO:0000313" key="2">
    <source>
        <dbReference type="Proteomes" id="UP000050761"/>
    </source>
</evidence>
<evidence type="ECO:0000313" key="1">
    <source>
        <dbReference type="EMBL" id="VDP05928.1"/>
    </source>
</evidence>
<dbReference type="EMBL" id="UZAH01029415">
    <property type="protein sequence ID" value="VDP05928.1"/>
    <property type="molecule type" value="Genomic_DNA"/>
</dbReference>
<protein>
    <submittedName>
        <fullName evidence="3">RING/FYVE/PHD zinc finger superfamily protein</fullName>
    </submittedName>
</protein>
<accession>A0A3P8B7W6</accession>
<proteinExistence type="predicted"/>
<gene>
    <name evidence="1" type="ORF">HPBE_LOCUS16434</name>
</gene>
<reference evidence="1 2" key="1">
    <citation type="submission" date="2018-11" db="EMBL/GenBank/DDBJ databases">
        <authorList>
            <consortium name="Pathogen Informatics"/>
        </authorList>
    </citation>
    <scope>NUCLEOTIDE SEQUENCE [LARGE SCALE GENOMIC DNA]</scope>
</reference>
<name>A0A183G4I5_HELPZ</name>
<dbReference type="WBParaSite" id="HPBE_0001643501-mRNA-1">
    <property type="protein sequence ID" value="HPBE_0001643501-mRNA-1"/>
    <property type="gene ID" value="HPBE_0001643501"/>
</dbReference>
<organism evidence="2 3">
    <name type="scientific">Heligmosomoides polygyrus</name>
    <name type="common">Parasitic roundworm</name>
    <dbReference type="NCBI Taxonomy" id="6339"/>
    <lineage>
        <taxon>Eukaryota</taxon>
        <taxon>Metazoa</taxon>
        <taxon>Ecdysozoa</taxon>
        <taxon>Nematoda</taxon>
        <taxon>Chromadorea</taxon>
        <taxon>Rhabditida</taxon>
        <taxon>Rhabditina</taxon>
        <taxon>Rhabditomorpha</taxon>
        <taxon>Strongyloidea</taxon>
        <taxon>Heligmosomidae</taxon>
        <taxon>Heligmosomoides</taxon>
    </lineage>
</organism>
<accession>A0A183G4I5</accession>